<comment type="caution">
    <text evidence="2">The sequence shown here is derived from an EMBL/GenBank/DDBJ whole genome shotgun (WGS) entry which is preliminary data.</text>
</comment>
<organism evidence="2 3">
    <name type="scientific">Escallonia rubra</name>
    <dbReference type="NCBI Taxonomy" id="112253"/>
    <lineage>
        <taxon>Eukaryota</taxon>
        <taxon>Viridiplantae</taxon>
        <taxon>Streptophyta</taxon>
        <taxon>Embryophyta</taxon>
        <taxon>Tracheophyta</taxon>
        <taxon>Spermatophyta</taxon>
        <taxon>Magnoliopsida</taxon>
        <taxon>eudicotyledons</taxon>
        <taxon>Gunneridae</taxon>
        <taxon>Pentapetalae</taxon>
        <taxon>asterids</taxon>
        <taxon>campanulids</taxon>
        <taxon>Escalloniales</taxon>
        <taxon>Escalloniaceae</taxon>
        <taxon>Escallonia</taxon>
    </lineage>
</organism>
<keyword evidence="3" id="KW-1185">Reference proteome</keyword>
<name>A0AA88R4M0_9ASTE</name>
<gene>
    <name evidence="2" type="ORF">RJ640_007326</name>
</gene>
<proteinExistence type="predicted"/>
<accession>A0AA88R4M0</accession>
<dbReference type="EMBL" id="JAVXUO010001406">
    <property type="protein sequence ID" value="KAK2982639.1"/>
    <property type="molecule type" value="Genomic_DNA"/>
</dbReference>
<reference evidence="2" key="1">
    <citation type="submission" date="2022-12" db="EMBL/GenBank/DDBJ databases">
        <title>Draft genome assemblies for two species of Escallonia (Escalloniales).</title>
        <authorList>
            <person name="Chanderbali A."/>
            <person name="Dervinis C."/>
            <person name="Anghel I."/>
            <person name="Soltis D."/>
            <person name="Soltis P."/>
            <person name="Zapata F."/>
        </authorList>
    </citation>
    <scope>NUCLEOTIDE SEQUENCE</scope>
    <source>
        <strain evidence="2">UCBG92.1500</strain>
        <tissue evidence="2">Leaf</tissue>
    </source>
</reference>
<feature type="region of interest" description="Disordered" evidence="1">
    <location>
        <begin position="183"/>
        <end position="248"/>
    </location>
</feature>
<dbReference type="PANTHER" id="PTHR35768:SF1">
    <property type="entry name" value="PROTEIN MULTIPOLAR SPINDLE 1"/>
    <property type="match status" value="1"/>
</dbReference>
<protein>
    <submittedName>
        <fullName evidence="2">Uncharacterized protein</fullName>
    </submittedName>
</protein>
<evidence type="ECO:0000313" key="2">
    <source>
        <dbReference type="EMBL" id="KAK2982639.1"/>
    </source>
</evidence>
<dbReference type="AlphaFoldDB" id="A0AA88R4M0"/>
<sequence length="393" mass="43963">MASSSQQQPSTESSQSLKLAIAMALFKSKLLQKPAAADPPPSSSVDAHKWKQKEILRLKQDLKEAEGHSLSSSSSLSACVDGVQYDLFPKTASCKCYFFDNLGRLSPSRFNDGGGRRFNDVLRRRFLRQVEEYNGEDEMEQLRASVDFLVELCDTVSSPRVDGSNFANWSHQAVDFILGSESTPLLEHEDPHQGLSRPVTDQRQEKPVEGEHSGQSSSPDPGPGPVPVPGPGRDFPTSTTSSGLPNDDFDNDVQLYVQHLIRKLGSEPFIGQRVILSVSQRIAELAESFLFMDPFDEAFPDMHNCMHMMIQLIEFLASDYLVAWSSAERFDTRLFEEWVTSLPHARKALELLESRNGLYVLYMDRVIGEVTKLVGQVSSLHRLNPVIFDSLIR</sequence>
<evidence type="ECO:0000256" key="1">
    <source>
        <dbReference type="SAM" id="MobiDB-lite"/>
    </source>
</evidence>
<dbReference type="Proteomes" id="UP001187471">
    <property type="component" value="Unassembled WGS sequence"/>
</dbReference>
<dbReference type="GO" id="GO:0007140">
    <property type="term" value="P:male meiotic nuclear division"/>
    <property type="evidence" value="ECO:0007669"/>
    <property type="project" value="TreeGrafter"/>
</dbReference>
<dbReference type="InterPro" id="IPR037500">
    <property type="entry name" value="Msp1"/>
</dbReference>
<dbReference type="GO" id="GO:0042138">
    <property type="term" value="P:meiotic DNA double-strand break formation"/>
    <property type="evidence" value="ECO:0007669"/>
    <property type="project" value="InterPro"/>
</dbReference>
<dbReference type="GO" id="GO:0000212">
    <property type="term" value="P:meiotic spindle organization"/>
    <property type="evidence" value="ECO:0007669"/>
    <property type="project" value="InterPro"/>
</dbReference>
<dbReference type="GO" id="GO:0007059">
    <property type="term" value="P:chromosome segregation"/>
    <property type="evidence" value="ECO:0007669"/>
    <property type="project" value="TreeGrafter"/>
</dbReference>
<evidence type="ECO:0000313" key="3">
    <source>
        <dbReference type="Proteomes" id="UP001187471"/>
    </source>
</evidence>
<dbReference type="PANTHER" id="PTHR35768">
    <property type="entry name" value="PROTEIN MULTIPOLAR SPINDLE 1"/>
    <property type="match status" value="1"/>
</dbReference>
<feature type="compositionally biased region" description="Pro residues" evidence="1">
    <location>
        <begin position="220"/>
        <end position="230"/>
    </location>
</feature>
<feature type="compositionally biased region" description="Basic and acidic residues" evidence="1">
    <location>
        <begin position="200"/>
        <end position="212"/>
    </location>
</feature>